<feature type="repeat" description="Filamin" evidence="1">
    <location>
        <begin position="158"/>
        <end position="268"/>
    </location>
</feature>
<name>A0A388M4T8_CHABU</name>
<proteinExistence type="predicted"/>
<keyword evidence="5" id="KW-1185">Reference proteome</keyword>
<protein>
    <submittedName>
        <fullName evidence="4">Uncharacterized protein</fullName>
    </submittedName>
</protein>
<dbReference type="SUPFAM" id="SSF81296">
    <property type="entry name" value="E set domains"/>
    <property type="match status" value="1"/>
</dbReference>
<sequence>MEAEKRVLVRTFLVLSLVSVASISVIYILSLHPAESNSASRPPPPTPSPPPPPHSVCWDGPALFQRDIENRESNPPHQQQQEDISLSTHDSSSSLAMSLTAASSSSSSSSSSSASAAAAAASSSSSDVVASDPPPAGRSAGDRSSSMAASRLLDGMPRGGATGTRVQVVGVGCRSCYAGSTCSFDIRLSSGAFWHDSELTRRRELMVKIDGPSLLEGAALPVTSSGSGLEWSVSYTPFDAGVYRVSVYAECAIPPQPGINGSLFSIPIKNAHDQASNTIARFRLTVYKDEPSPRTALPPCDGGFFGRWLPLTPPNKGHHHDDDHDHDADGDVVHKNDDDDDEEDDDVDVDVNINNDDDVDVNNNDDDDDVDVNSDDDDDDGKGKTNGYRWEFFDCAKQVDAVGFVEAMAAKGIREISFVGDSHNRRLYHHVAYLLTGSVKYSERIAHNDLSRDVSVVGGGRRVNLTLRFIFVPGLWDGSGSYGCPVEANFERRRTTPHLPSGGLFVFNSAHWTYTFCREPEMAYARYLPDYLEWGRRLADQEGSRLVWRSTTAFNVRTWGCRWGLFEYARNYTPWRRRGNGKGETYRPPLGRTNAGLRLANEFAKRAADVAGFQYYDSWQVEAPFYFDSSSLDCHYSDVTQDGRMRGIVGEAVARHFMSWAATRMR</sequence>
<dbReference type="AlphaFoldDB" id="A0A388M4T8"/>
<keyword evidence="3" id="KW-0472">Membrane</keyword>
<feature type="region of interest" description="Disordered" evidence="2">
    <location>
        <begin position="35"/>
        <end position="56"/>
    </location>
</feature>
<feature type="region of interest" description="Disordered" evidence="2">
    <location>
        <begin position="72"/>
        <end position="92"/>
    </location>
</feature>
<dbReference type="InterPro" id="IPR014756">
    <property type="entry name" value="Ig_E-set"/>
</dbReference>
<dbReference type="InterPro" id="IPR017868">
    <property type="entry name" value="Filamin/ABP280_repeat-like"/>
</dbReference>
<dbReference type="InterPro" id="IPR013783">
    <property type="entry name" value="Ig-like_fold"/>
</dbReference>
<gene>
    <name evidence="4" type="ORF">CBR_g49345</name>
</gene>
<evidence type="ECO:0000256" key="2">
    <source>
        <dbReference type="SAM" id="MobiDB-lite"/>
    </source>
</evidence>
<feature type="compositionally biased region" description="Polar residues" evidence="2">
    <location>
        <begin position="75"/>
        <end position="84"/>
    </location>
</feature>
<evidence type="ECO:0000313" key="5">
    <source>
        <dbReference type="Proteomes" id="UP000265515"/>
    </source>
</evidence>
<evidence type="ECO:0000256" key="3">
    <source>
        <dbReference type="SAM" id="Phobius"/>
    </source>
</evidence>
<dbReference type="Gramene" id="GBG89556">
    <property type="protein sequence ID" value="GBG89556"/>
    <property type="gene ID" value="CBR_g49345"/>
</dbReference>
<comment type="caution">
    <text evidence="4">The sequence shown here is derived from an EMBL/GenBank/DDBJ whole genome shotgun (WGS) entry which is preliminary data.</text>
</comment>
<feature type="compositionally biased region" description="Low complexity" evidence="2">
    <location>
        <begin position="122"/>
        <end position="131"/>
    </location>
</feature>
<keyword evidence="3" id="KW-0812">Transmembrane</keyword>
<organism evidence="4 5">
    <name type="scientific">Chara braunii</name>
    <name type="common">Braun's stonewort</name>
    <dbReference type="NCBI Taxonomy" id="69332"/>
    <lineage>
        <taxon>Eukaryota</taxon>
        <taxon>Viridiplantae</taxon>
        <taxon>Streptophyta</taxon>
        <taxon>Charophyceae</taxon>
        <taxon>Charales</taxon>
        <taxon>Characeae</taxon>
        <taxon>Chara</taxon>
    </lineage>
</organism>
<reference evidence="4 5" key="1">
    <citation type="journal article" date="2018" name="Cell">
        <title>The Chara Genome: Secondary Complexity and Implications for Plant Terrestrialization.</title>
        <authorList>
            <person name="Nishiyama T."/>
            <person name="Sakayama H."/>
            <person name="Vries J.D."/>
            <person name="Buschmann H."/>
            <person name="Saint-Marcoux D."/>
            <person name="Ullrich K.K."/>
            <person name="Haas F.B."/>
            <person name="Vanderstraeten L."/>
            <person name="Becker D."/>
            <person name="Lang D."/>
            <person name="Vosolsobe S."/>
            <person name="Rombauts S."/>
            <person name="Wilhelmsson P.K.I."/>
            <person name="Janitza P."/>
            <person name="Kern R."/>
            <person name="Heyl A."/>
            <person name="Rumpler F."/>
            <person name="Villalobos L.I.A.C."/>
            <person name="Clay J.M."/>
            <person name="Skokan R."/>
            <person name="Toyoda A."/>
            <person name="Suzuki Y."/>
            <person name="Kagoshima H."/>
            <person name="Schijlen E."/>
            <person name="Tajeshwar N."/>
            <person name="Catarino B."/>
            <person name="Hetherington A.J."/>
            <person name="Saltykova A."/>
            <person name="Bonnot C."/>
            <person name="Breuninger H."/>
            <person name="Symeonidi A."/>
            <person name="Radhakrishnan G.V."/>
            <person name="Van Nieuwerburgh F."/>
            <person name="Deforce D."/>
            <person name="Chang C."/>
            <person name="Karol K.G."/>
            <person name="Hedrich R."/>
            <person name="Ulvskov P."/>
            <person name="Glockner G."/>
            <person name="Delwiche C.F."/>
            <person name="Petrasek J."/>
            <person name="Van de Peer Y."/>
            <person name="Friml J."/>
            <person name="Beilby M."/>
            <person name="Dolan L."/>
            <person name="Kohara Y."/>
            <person name="Sugano S."/>
            <person name="Fujiyama A."/>
            <person name="Delaux P.-M."/>
            <person name="Quint M."/>
            <person name="TheiBen G."/>
            <person name="Hagemann M."/>
            <person name="Harholt J."/>
            <person name="Dunand C."/>
            <person name="Zachgo S."/>
            <person name="Langdale J."/>
            <person name="Maumus F."/>
            <person name="Straeten D.V.D."/>
            <person name="Gould S.B."/>
            <person name="Rensing S.A."/>
        </authorList>
    </citation>
    <scope>NUCLEOTIDE SEQUENCE [LARGE SCALE GENOMIC DNA]</scope>
    <source>
        <strain evidence="4 5">S276</strain>
    </source>
</reference>
<feature type="region of interest" description="Disordered" evidence="2">
    <location>
        <begin position="315"/>
        <end position="383"/>
    </location>
</feature>
<keyword evidence="3" id="KW-1133">Transmembrane helix</keyword>
<feature type="compositionally biased region" description="Acidic residues" evidence="2">
    <location>
        <begin position="338"/>
        <end position="380"/>
    </location>
</feature>
<feature type="compositionally biased region" description="Pro residues" evidence="2">
    <location>
        <begin position="41"/>
        <end position="54"/>
    </location>
</feature>
<feature type="compositionally biased region" description="Basic and acidic residues" evidence="2">
    <location>
        <begin position="319"/>
        <end position="337"/>
    </location>
</feature>
<feature type="transmembrane region" description="Helical" evidence="3">
    <location>
        <begin position="7"/>
        <end position="29"/>
    </location>
</feature>
<dbReference type="Gene3D" id="2.60.40.10">
    <property type="entry name" value="Immunoglobulins"/>
    <property type="match status" value="1"/>
</dbReference>
<evidence type="ECO:0000313" key="4">
    <source>
        <dbReference type="EMBL" id="GBG89556.1"/>
    </source>
</evidence>
<dbReference type="EMBL" id="BFEA01000745">
    <property type="protein sequence ID" value="GBG89556.1"/>
    <property type="molecule type" value="Genomic_DNA"/>
</dbReference>
<feature type="region of interest" description="Disordered" evidence="2">
    <location>
        <begin position="122"/>
        <end position="146"/>
    </location>
</feature>
<dbReference type="Proteomes" id="UP000265515">
    <property type="component" value="Unassembled WGS sequence"/>
</dbReference>
<evidence type="ECO:0000256" key="1">
    <source>
        <dbReference type="PROSITE-ProRule" id="PRU00087"/>
    </source>
</evidence>
<dbReference type="PROSITE" id="PS50194">
    <property type="entry name" value="FILAMIN_REPEAT"/>
    <property type="match status" value="1"/>
</dbReference>
<accession>A0A388M4T8</accession>